<keyword evidence="6 9" id="KW-1133">Transmembrane helix</keyword>
<evidence type="ECO:0000256" key="6">
    <source>
        <dbReference type="ARBA" id="ARBA00022989"/>
    </source>
</evidence>
<dbReference type="PANTHER" id="PTHR14083">
    <property type="entry name" value="YIP1 INTERACTING FACTOR HOMOLOG YIF1 PROTEIN"/>
    <property type="match status" value="1"/>
</dbReference>
<name>A0A1X2GRS3_9FUNG</name>
<dbReference type="STRING" id="101127.A0A1X2GRS3"/>
<evidence type="ECO:0000313" key="10">
    <source>
        <dbReference type="EMBL" id="ORX58967.1"/>
    </source>
</evidence>
<evidence type="ECO:0000256" key="1">
    <source>
        <dbReference type="ARBA" id="ARBA00009727"/>
    </source>
</evidence>
<feature type="transmembrane region" description="Helical" evidence="9">
    <location>
        <begin position="218"/>
        <end position="236"/>
    </location>
</feature>
<evidence type="ECO:0000256" key="3">
    <source>
        <dbReference type="ARBA" id="ARBA00022692"/>
    </source>
</evidence>
<comment type="subcellular location">
    <subcellularLocation>
        <location evidence="9">Endoplasmic reticulum membrane</location>
        <topology evidence="9">Multi-pass membrane protein</topology>
    </subcellularLocation>
    <subcellularLocation>
        <location evidence="9">Golgi apparatus membrane</location>
        <topology evidence="9">Multi-pass membrane protein</topology>
    </subcellularLocation>
</comment>
<evidence type="ECO:0000256" key="9">
    <source>
        <dbReference type="RuleBase" id="RU368073"/>
    </source>
</evidence>
<dbReference type="AlphaFoldDB" id="A0A1X2GRS3"/>
<dbReference type="GO" id="GO:0015031">
    <property type="term" value="P:protein transport"/>
    <property type="evidence" value="ECO:0007669"/>
    <property type="project" value="UniProtKB-KW"/>
</dbReference>
<feature type="transmembrane region" description="Helical" evidence="9">
    <location>
        <begin position="84"/>
        <end position="102"/>
    </location>
</feature>
<proteinExistence type="inferred from homology"/>
<evidence type="ECO:0000256" key="7">
    <source>
        <dbReference type="ARBA" id="ARBA00023034"/>
    </source>
</evidence>
<keyword evidence="11" id="KW-1185">Reference proteome</keyword>
<dbReference type="InterPro" id="IPR005578">
    <property type="entry name" value="Yif1_fam"/>
</dbReference>
<dbReference type="PANTHER" id="PTHR14083:SF0">
    <property type="entry name" value="YIP1D-INTERACTING FACTOR 1, ISOFORM C"/>
    <property type="match status" value="1"/>
</dbReference>
<dbReference type="GO" id="GO:0005793">
    <property type="term" value="C:endoplasmic reticulum-Golgi intermediate compartment"/>
    <property type="evidence" value="ECO:0007669"/>
    <property type="project" value="UniProtKB-UniRule"/>
</dbReference>
<keyword evidence="4 9" id="KW-0256">Endoplasmic reticulum</keyword>
<accession>A0A1X2GRS3</accession>
<keyword evidence="8 9" id="KW-0472">Membrane</keyword>
<keyword evidence="3 9" id="KW-0812">Transmembrane</keyword>
<evidence type="ECO:0000313" key="11">
    <source>
        <dbReference type="Proteomes" id="UP000242146"/>
    </source>
</evidence>
<dbReference type="GO" id="GO:0000139">
    <property type="term" value="C:Golgi membrane"/>
    <property type="evidence" value="ECO:0007669"/>
    <property type="project" value="UniProtKB-SubCell"/>
</dbReference>
<dbReference type="OrthoDB" id="337750at2759"/>
<evidence type="ECO:0000256" key="5">
    <source>
        <dbReference type="ARBA" id="ARBA00022927"/>
    </source>
</evidence>
<organism evidence="10 11">
    <name type="scientific">Hesseltinella vesiculosa</name>
    <dbReference type="NCBI Taxonomy" id="101127"/>
    <lineage>
        <taxon>Eukaryota</taxon>
        <taxon>Fungi</taxon>
        <taxon>Fungi incertae sedis</taxon>
        <taxon>Mucoromycota</taxon>
        <taxon>Mucoromycotina</taxon>
        <taxon>Mucoromycetes</taxon>
        <taxon>Mucorales</taxon>
        <taxon>Cunninghamellaceae</taxon>
        <taxon>Hesseltinella</taxon>
    </lineage>
</organism>
<comment type="function">
    <text evidence="9">Has a role in transport between endoplasmic reticulum and Golgi.</text>
</comment>
<gene>
    <name evidence="10" type="ORF">DM01DRAFT_251222</name>
</gene>
<keyword evidence="7 9" id="KW-0333">Golgi apparatus</keyword>
<keyword evidence="2 9" id="KW-0813">Transport</keyword>
<evidence type="ECO:0000256" key="2">
    <source>
        <dbReference type="ARBA" id="ARBA00022448"/>
    </source>
</evidence>
<reference evidence="10 11" key="1">
    <citation type="submission" date="2016-07" db="EMBL/GenBank/DDBJ databases">
        <title>Pervasive Adenine N6-methylation of Active Genes in Fungi.</title>
        <authorList>
            <consortium name="DOE Joint Genome Institute"/>
            <person name="Mondo S.J."/>
            <person name="Dannebaum R.O."/>
            <person name="Kuo R.C."/>
            <person name="Labutti K."/>
            <person name="Haridas S."/>
            <person name="Kuo A."/>
            <person name="Salamov A."/>
            <person name="Ahrendt S.R."/>
            <person name="Lipzen A."/>
            <person name="Sullivan W."/>
            <person name="Andreopoulos W.B."/>
            <person name="Clum A."/>
            <person name="Lindquist E."/>
            <person name="Daum C."/>
            <person name="Ramamoorthy G.K."/>
            <person name="Gryganskyi A."/>
            <person name="Culley D."/>
            <person name="Magnuson J.K."/>
            <person name="James T.Y."/>
            <person name="O'Malley M.A."/>
            <person name="Stajich J.E."/>
            <person name="Spatafora J.W."/>
            <person name="Visel A."/>
            <person name="Grigoriev I.V."/>
        </authorList>
    </citation>
    <scope>NUCLEOTIDE SEQUENCE [LARGE SCALE GENOMIC DNA]</scope>
    <source>
        <strain evidence="10 11">NRRL 3301</strain>
    </source>
</reference>
<feature type="transmembrane region" description="Helical" evidence="9">
    <location>
        <begin position="114"/>
        <end position="137"/>
    </location>
</feature>
<dbReference type="GO" id="GO:0006888">
    <property type="term" value="P:endoplasmic reticulum to Golgi vesicle-mediated transport"/>
    <property type="evidence" value="ECO:0007669"/>
    <property type="project" value="UniProtKB-UniRule"/>
</dbReference>
<comment type="similarity">
    <text evidence="1 9">Belongs to the YIF1 family.</text>
</comment>
<dbReference type="GO" id="GO:0005789">
    <property type="term" value="C:endoplasmic reticulum membrane"/>
    <property type="evidence" value="ECO:0007669"/>
    <property type="project" value="UniProtKB-SubCell"/>
</dbReference>
<dbReference type="GO" id="GO:0030134">
    <property type="term" value="C:COPII-coated ER to Golgi transport vesicle"/>
    <property type="evidence" value="ECO:0007669"/>
    <property type="project" value="TreeGrafter"/>
</dbReference>
<feature type="transmembrane region" description="Helical" evidence="9">
    <location>
        <begin position="174"/>
        <end position="192"/>
    </location>
</feature>
<dbReference type="EMBL" id="MCGT01000006">
    <property type="protein sequence ID" value="ORX58967.1"/>
    <property type="molecule type" value="Genomic_DNA"/>
</dbReference>
<protein>
    <recommendedName>
        <fullName evidence="9">Protein YIF1</fullName>
    </recommendedName>
</protein>
<evidence type="ECO:0000256" key="4">
    <source>
        <dbReference type="ARBA" id="ARBA00022824"/>
    </source>
</evidence>
<keyword evidence="5 9" id="KW-0653">Protein transport</keyword>
<feature type="transmembrane region" description="Helical" evidence="9">
    <location>
        <begin position="149"/>
        <end position="168"/>
    </location>
</feature>
<comment type="caution">
    <text evidence="10">The sequence shown here is derived from an EMBL/GenBank/DDBJ whole genome shotgun (WGS) entry which is preliminary data.</text>
</comment>
<evidence type="ECO:0000256" key="8">
    <source>
        <dbReference type="ARBA" id="ARBA00023136"/>
    </source>
</evidence>
<sequence>MGMQFAGNAMAQGTAYMERNFNQWINMPALRHYFNVNNVYVVNKLKLLLFPWKHSPWTRSITRTETGQMGGYKPPREDINSPDLYIPVMAIVTYVLVCGLVTGQKGSFHPNNLYASGSTAVAIVFFEILFTRLGCYFMNIPFEASIMDLVAYYSYKFVGIIFTDLTKLMSGPGWHSWVIFVYTGLSIGFFLLRSMRYVILPEASAGPSTLNPQRKRRMWFLLVIAGLQLVYMFFLIN</sequence>
<dbReference type="Proteomes" id="UP000242146">
    <property type="component" value="Unassembled WGS sequence"/>
</dbReference>
<dbReference type="Pfam" id="PF03878">
    <property type="entry name" value="YIF1"/>
    <property type="match status" value="1"/>
</dbReference>